<gene>
    <name evidence="3" type="primary">LOC108744996</name>
</gene>
<accession>A0A1W4XUN2</accession>
<feature type="transmembrane region" description="Helical" evidence="1">
    <location>
        <begin position="220"/>
        <end position="244"/>
    </location>
</feature>
<dbReference type="PANTHER" id="PTHR38337">
    <property type="entry name" value="AGAP010540-PA"/>
    <property type="match status" value="1"/>
</dbReference>
<proteinExistence type="predicted"/>
<feature type="transmembrane region" description="Helical" evidence="1">
    <location>
        <begin position="163"/>
        <end position="183"/>
    </location>
</feature>
<dbReference type="KEGG" id="apln:108744996"/>
<dbReference type="GeneID" id="108744996"/>
<dbReference type="CTD" id="37648"/>
<reference evidence="3" key="1">
    <citation type="submission" date="2025-08" db="UniProtKB">
        <authorList>
            <consortium name="RefSeq"/>
        </authorList>
    </citation>
    <scope>IDENTIFICATION</scope>
    <source>
        <tissue evidence="3">Entire body</tissue>
    </source>
</reference>
<sequence length="468" mass="53448">MCIFHIWGHTKAMDTPQNSKAAVIGNETQLDAGSSSLNSTDDIVEVSYSDNQTHLSITAVLSYCKRKILSPYLLFLSLMGLRPLALERYETSIFCDILSYVYMFVITTFMVFGYILQYMACFRRDRGFCYSFNSQSDISANIIYSEWGIDKQERFNRICHGSLVFTFIVPNCLHLFGYLYAVYVIRSSDDDQLPCLMERVFVSCSYISNGFLNQKRLVKILWFSIFLGLIWIILSLISIILLLLQDGISFRWLENSSSITVVLLKILLVTCTFFHDMVQATVISCYCLQAQLLTSYLQFLKAKLLESPVQAIEWMREIYEFKKLLRYLNEDLAPPMCFFTFINLAWTTTGILWSLGYDHIDVITVPVLGINILIITLWAALSLAPFFQAARLTNACKLIKGVGHEVRIRPFVHQDTPAHDLNSLLLFASSLDIEAKIFRVPIHGRYLAAIITTAAILILILGEIHYLS</sequence>
<feature type="transmembrane region" description="Helical" evidence="1">
    <location>
        <begin position="367"/>
        <end position="387"/>
    </location>
</feature>
<evidence type="ECO:0000313" key="2">
    <source>
        <dbReference type="Proteomes" id="UP000192223"/>
    </source>
</evidence>
<feature type="transmembrane region" description="Helical" evidence="1">
    <location>
        <begin position="97"/>
        <end position="116"/>
    </location>
</feature>
<dbReference type="InParanoid" id="A0A1W4XUN2"/>
<evidence type="ECO:0000313" key="3">
    <source>
        <dbReference type="RefSeq" id="XP_018336497.2"/>
    </source>
</evidence>
<name>A0A1W4XUN2_AGRPL</name>
<protein>
    <submittedName>
        <fullName evidence="3">Uncharacterized protein LOC108744996</fullName>
    </submittedName>
</protein>
<dbReference type="PANTHER" id="PTHR38337:SF1">
    <property type="entry name" value="GUSTATORY RECEPTOR"/>
    <property type="match status" value="1"/>
</dbReference>
<dbReference type="OrthoDB" id="6020333at2759"/>
<dbReference type="RefSeq" id="XP_018336497.2">
    <property type="nucleotide sequence ID" value="XM_018480995.2"/>
</dbReference>
<feature type="transmembrane region" description="Helical" evidence="1">
    <location>
        <begin position="332"/>
        <end position="355"/>
    </location>
</feature>
<dbReference type="Proteomes" id="UP000192223">
    <property type="component" value="Unplaced"/>
</dbReference>
<keyword evidence="1" id="KW-0812">Transmembrane</keyword>
<dbReference type="AlphaFoldDB" id="A0A1W4XUN2"/>
<keyword evidence="1" id="KW-1133">Transmembrane helix</keyword>
<feature type="transmembrane region" description="Helical" evidence="1">
    <location>
        <begin position="68"/>
        <end position="85"/>
    </location>
</feature>
<evidence type="ECO:0000256" key="1">
    <source>
        <dbReference type="SAM" id="Phobius"/>
    </source>
</evidence>
<keyword evidence="1" id="KW-0472">Membrane</keyword>
<feature type="transmembrane region" description="Helical" evidence="1">
    <location>
        <begin position="446"/>
        <end position="467"/>
    </location>
</feature>
<keyword evidence="2" id="KW-1185">Reference proteome</keyword>
<organism evidence="2 3">
    <name type="scientific">Agrilus planipennis</name>
    <name type="common">Emerald ash borer</name>
    <name type="synonym">Agrilus marcopoli</name>
    <dbReference type="NCBI Taxonomy" id="224129"/>
    <lineage>
        <taxon>Eukaryota</taxon>
        <taxon>Metazoa</taxon>
        <taxon>Ecdysozoa</taxon>
        <taxon>Arthropoda</taxon>
        <taxon>Hexapoda</taxon>
        <taxon>Insecta</taxon>
        <taxon>Pterygota</taxon>
        <taxon>Neoptera</taxon>
        <taxon>Endopterygota</taxon>
        <taxon>Coleoptera</taxon>
        <taxon>Polyphaga</taxon>
        <taxon>Elateriformia</taxon>
        <taxon>Buprestoidea</taxon>
        <taxon>Buprestidae</taxon>
        <taxon>Agrilinae</taxon>
        <taxon>Agrilus</taxon>
    </lineage>
</organism>